<dbReference type="Proteomes" id="UP000238916">
    <property type="component" value="Unassembled WGS sequence"/>
</dbReference>
<sequence length="82" mass="9355">MPNIKPISDLRNYNEVLRDCQNGDPVFLTKNGRGRYVLVDIQEYERQQSVLSLLSKLSEAEEAIKSGDEWLSLDELKGSLEV</sequence>
<dbReference type="Pfam" id="PF02604">
    <property type="entry name" value="PhdYeFM_antitox"/>
    <property type="match status" value="1"/>
</dbReference>
<organism evidence="3 4">
    <name type="scientific">Candidatus Desulfosporosinus infrequens</name>
    <dbReference type="NCBI Taxonomy" id="2043169"/>
    <lineage>
        <taxon>Bacteria</taxon>
        <taxon>Bacillati</taxon>
        <taxon>Bacillota</taxon>
        <taxon>Clostridia</taxon>
        <taxon>Eubacteriales</taxon>
        <taxon>Desulfitobacteriaceae</taxon>
        <taxon>Desulfosporosinus</taxon>
    </lineage>
</organism>
<dbReference type="EMBL" id="OMOF01000266">
    <property type="protein sequence ID" value="SPF45668.1"/>
    <property type="molecule type" value="Genomic_DNA"/>
</dbReference>
<accession>A0A2U3L1A3</accession>
<dbReference type="InterPro" id="IPR006442">
    <property type="entry name" value="Antitoxin_Phd/YefM"/>
</dbReference>
<comment type="similarity">
    <text evidence="1 2">Belongs to the phD/YefM antitoxin family.</text>
</comment>
<proteinExistence type="inferred from homology"/>
<reference evidence="4" key="1">
    <citation type="submission" date="2018-02" db="EMBL/GenBank/DDBJ databases">
        <authorList>
            <person name="Hausmann B."/>
        </authorList>
    </citation>
    <scope>NUCLEOTIDE SEQUENCE [LARGE SCALE GENOMIC DNA]</scope>
    <source>
        <strain evidence="4">Peat soil MAG SbF1</strain>
    </source>
</reference>
<evidence type="ECO:0000256" key="2">
    <source>
        <dbReference type="RuleBase" id="RU362080"/>
    </source>
</evidence>
<dbReference type="InterPro" id="IPR036165">
    <property type="entry name" value="YefM-like_sf"/>
</dbReference>
<comment type="function">
    <text evidence="2">Antitoxin component of a type II toxin-antitoxin (TA) system.</text>
</comment>
<dbReference type="Gene3D" id="3.40.1620.10">
    <property type="entry name" value="YefM-like domain"/>
    <property type="match status" value="1"/>
</dbReference>
<dbReference type="SUPFAM" id="SSF143120">
    <property type="entry name" value="YefM-like"/>
    <property type="match status" value="1"/>
</dbReference>
<protein>
    <recommendedName>
        <fullName evidence="2">Antitoxin</fullName>
    </recommendedName>
</protein>
<dbReference type="NCBIfam" id="TIGR01552">
    <property type="entry name" value="phd_fam"/>
    <property type="match status" value="1"/>
</dbReference>
<gene>
    <name evidence="3" type="ORF">SBF1_3380005</name>
</gene>
<dbReference type="AlphaFoldDB" id="A0A2U3L1A3"/>
<name>A0A2U3L1A3_9FIRM</name>
<evidence type="ECO:0000256" key="1">
    <source>
        <dbReference type="ARBA" id="ARBA00009981"/>
    </source>
</evidence>
<dbReference type="OrthoDB" id="9795585at2"/>
<evidence type="ECO:0000313" key="3">
    <source>
        <dbReference type="EMBL" id="SPF45668.1"/>
    </source>
</evidence>
<evidence type="ECO:0000313" key="4">
    <source>
        <dbReference type="Proteomes" id="UP000238916"/>
    </source>
</evidence>